<sequence length="137" mass="15431">MLSETSGVNLLCPRQRRALPLLDQFTAFCDSPGVSLAVVHMVRRAAVGDAAILVQAARLRQSLAQRAFQWGIVPMGFGGHDRRLTRYRPASQVPWPRQAIDVAYLQRRPAGLLPARVCRAARRQPRRSCRHPKIRSR</sequence>
<name>A0A7G8ABA0_PSEAI</name>
<dbReference type="AlphaFoldDB" id="A0A7G8ABA0"/>
<organism evidence="1">
    <name type="scientific">Pseudomonas aeruginosa</name>
    <dbReference type="NCBI Taxonomy" id="287"/>
    <lineage>
        <taxon>Bacteria</taxon>
        <taxon>Pseudomonadati</taxon>
        <taxon>Pseudomonadota</taxon>
        <taxon>Gammaproteobacteria</taxon>
        <taxon>Pseudomonadales</taxon>
        <taxon>Pseudomonadaceae</taxon>
        <taxon>Pseudomonas</taxon>
    </lineage>
</organism>
<reference evidence="1" key="1">
    <citation type="submission" date="2019-07" db="EMBL/GenBank/DDBJ databases">
        <title>Complete sequence of p243931-IMP.</title>
        <authorList>
            <person name="Jiang X."/>
            <person name="Yuan M."/>
            <person name="Zhou D."/>
        </authorList>
    </citation>
    <scope>NUCLEOTIDE SEQUENCE</scope>
    <source>
        <strain evidence="1">243931</strain>
        <plasmid evidence="1">p243931-IMP</plasmid>
    </source>
</reference>
<protein>
    <submittedName>
        <fullName evidence="1">Uncharacterized protein</fullName>
    </submittedName>
</protein>
<evidence type="ECO:0000313" key="1">
    <source>
        <dbReference type="EMBL" id="QNI16271.1"/>
    </source>
</evidence>
<geneLocation type="plasmid" evidence="1">
    <name>p243931-IMP</name>
</geneLocation>
<proteinExistence type="predicted"/>
<dbReference type="EMBL" id="MN208062">
    <property type="protein sequence ID" value="QNI16271.1"/>
    <property type="molecule type" value="Genomic_DNA"/>
</dbReference>
<accession>A0A7G8ABA0</accession>
<keyword evidence="1" id="KW-0614">Plasmid</keyword>